<name>A0ABN0RK11_9FLAO</name>
<reference evidence="1 2" key="1">
    <citation type="journal article" date="2014" name="Genome Announc.">
        <title>Draft Genome Sequence of the Carrageenan-Degrading Bacterium Cellulophaga sp. Strain KL-A, Isolated from Decaying Marine Algae.</title>
        <authorList>
            <person name="Shan D."/>
            <person name="Ying J."/>
            <person name="Li X."/>
            <person name="Gao Z."/>
            <person name="Wei G."/>
            <person name="Shao Z."/>
        </authorList>
    </citation>
    <scope>NUCLEOTIDE SEQUENCE [LARGE SCALE GENOMIC DNA]</scope>
    <source>
        <strain evidence="1 2">KL-A</strain>
    </source>
</reference>
<evidence type="ECO:0000313" key="1">
    <source>
        <dbReference type="EMBL" id="EWH11447.1"/>
    </source>
</evidence>
<protein>
    <submittedName>
        <fullName evidence="1">RHS family protein</fullName>
    </submittedName>
</protein>
<proteinExistence type="predicted"/>
<evidence type="ECO:0000313" key="2">
    <source>
        <dbReference type="Proteomes" id="UP000019275"/>
    </source>
</evidence>
<keyword evidence="2" id="KW-1185">Reference proteome</keyword>
<organism evidence="1 2">
    <name type="scientific">Cellulophaga geojensis KL-A</name>
    <dbReference type="NCBI Taxonomy" id="1328323"/>
    <lineage>
        <taxon>Bacteria</taxon>
        <taxon>Pseudomonadati</taxon>
        <taxon>Bacteroidota</taxon>
        <taxon>Flavobacteriia</taxon>
        <taxon>Flavobacteriales</taxon>
        <taxon>Flavobacteriaceae</taxon>
        <taxon>Cellulophaga</taxon>
    </lineage>
</organism>
<dbReference type="EMBL" id="ARZX01000027">
    <property type="protein sequence ID" value="EWH11447.1"/>
    <property type="molecule type" value="Genomic_DNA"/>
</dbReference>
<sequence>MASGEPNFYAYVSDSNSWVDVFGLTNEEFTVGLHKDLKNNKSSSDLRSLHVGQKARMKDLVANYDIEEAPAILVHKEGHNYRRGDKGVVSTSKINPNTKKPFASARELLARDIRELRRVYPEIPNSKLRELIDLNKAMYPEMKKPKKLH</sequence>
<gene>
    <name evidence="1" type="ORF">KLA_15660</name>
</gene>
<dbReference type="Proteomes" id="UP000019275">
    <property type="component" value="Unassembled WGS sequence"/>
</dbReference>
<accession>A0ABN0RK11</accession>
<comment type="caution">
    <text evidence="1">The sequence shown here is derived from an EMBL/GenBank/DDBJ whole genome shotgun (WGS) entry which is preliminary data.</text>
</comment>